<keyword evidence="1" id="KW-0963">Cytoplasm</keyword>
<dbReference type="RefSeq" id="WP_129687714.1">
    <property type="nucleotide sequence ID" value="NZ_LR214970.1"/>
</dbReference>
<keyword evidence="3" id="KW-0228">DNA excision</keyword>
<evidence type="ECO:0000259" key="6">
    <source>
        <dbReference type="PROSITE" id="PS50151"/>
    </source>
</evidence>
<keyword evidence="5" id="KW-0234">DNA repair</keyword>
<proteinExistence type="predicted"/>
<dbReference type="GO" id="GO:0006289">
    <property type="term" value="P:nucleotide-excision repair"/>
    <property type="evidence" value="ECO:0007669"/>
    <property type="project" value="InterPro"/>
</dbReference>
<dbReference type="EMBL" id="LR214970">
    <property type="protein sequence ID" value="VEU60817.1"/>
    <property type="molecule type" value="Genomic_DNA"/>
</dbReference>
<feature type="domain" description="GIY-YIG" evidence="7">
    <location>
        <begin position="14"/>
        <end position="92"/>
    </location>
</feature>
<dbReference type="Gene3D" id="1.10.150.20">
    <property type="entry name" value="5' to 3' exonuclease, C-terminal subdomain"/>
    <property type="match status" value="1"/>
</dbReference>
<dbReference type="SMART" id="SM00465">
    <property type="entry name" value="GIYc"/>
    <property type="match status" value="1"/>
</dbReference>
<accession>A0A449A970</accession>
<dbReference type="Pfam" id="PF08459">
    <property type="entry name" value="UvrC_RNaseH_dom"/>
    <property type="match status" value="1"/>
</dbReference>
<dbReference type="SUPFAM" id="SSF82771">
    <property type="entry name" value="GIY-YIG endonuclease"/>
    <property type="match status" value="1"/>
</dbReference>
<keyword evidence="4" id="KW-0267">Excision nuclease</keyword>
<dbReference type="InterPro" id="IPR001943">
    <property type="entry name" value="UVR_dom"/>
</dbReference>
<dbReference type="InterPro" id="IPR001162">
    <property type="entry name" value="UvrC_RNase_H_dom"/>
</dbReference>
<dbReference type="Gene3D" id="3.40.1440.10">
    <property type="entry name" value="GIY-YIG endonuclease"/>
    <property type="match status" value="1"/>
</dbReference>
<dbReference type="FunFam" id="3.40.1440.10:FF:000001">
    <property type="entry name" value="UvrABC system protein C"/>
    <property type="match status" value="1"/>
</dbReference>
<evidence type="ECO:0000313" key="10">
    <source>
        <dbReference type="Proteomes" id="UP000290942"/>
    </source>
</evidence>
<dbReference type="AlphaFoldDB" id="A0A449A970"/>
<feature type="domain" description="UvrC family homology region profile" evidence="8">
    <location>
        <begin position="231"/>
        <end position="447"/>
    </location>
</feature>
<dbReference type="Pfam" id="PF22920">
    <property type="entry name" value="UvrC_RNaseH"/>
    <property type="match status" value="1"/>
</dbReference>
<dbReference type="GO" id="GO:0009380">
    <property type="term" value="C:excinuclease repair complex"/>
    <property type="evidence" value="ECO:0007669"/>
    <property type="project" value="TreeGrafter"/>
</dbReference>
<dbReference type="PANTHER" id="PTHR30562">
    <property type="entry name" value="UVRC/OXIDOREDUCTASE"/>
    <property type="match status" value="1"/>
</dbReference>
<dbReference type="InterPro" id="IPR036876">
    <property type="entry name" value="UVR_dom_sf"/>
</dbReference>
<dbReference type="PANTHER" id="PTHR30562:SF1">
    <property type="entry name" value="UVRABC SYSTEM PROTEIN C"/>
    <property type="match status" value="1"/>
</dbReference>
<evidence type="ECO:0000256" key="2">
    <source>
        <dbReference type="ARBA" id="ARBA00022763"/>
    </source>
</evidence>
<name>A0A449A970_9BACT</name>
<dbReference type="CDD" id="cd10434">
    <property type="entry name" value="GIY-YIG_UvrC_Cho"/>
    <property type="match status" value="1"/>
</dbReference>
<dbReference type="PROSITE" id="PS50164">
    <property type="entry name" value="GIY_YIG"/>
    <property type="match status" value="1"/>
</dbReference>
<dbReference type="InterPro" id="IPR038476">
    <property type="entry name" value="UvrC_RNase_H_dom_sf"/>
</dbReference>
<dbReference type="Pfam" id="PF01541">
    <property type="entry name" value="GIY-YIG"/>
    <property type="match status" value="1"/>
</dbReference>
<dbReference type="InterPro" id="IPR000305">
    <property type="entry name" value="GIY-YIG_endonuc"/>
</dbReference>
<dbReference type="InterPro" id="IPR050066">
    <property type="entry name" value="UvrABC_protein_C"/>
</dbReference>
<protein>
    <submittedName>
        <fullName evidence="9">Excinuclease ABC subunit C</fullName>
    </submittedName>
</protein>
<dbReference type="InterPro" id="IPR047296">
    <property type="entry name" value="GIY-YIG_UvrC_Cho"/>
</dbReference>
<dbReference type="Gene3D" id="3.30.420.340">
    <property type="entry name" value="UvrC, RNAse H endonuclease domain"/>
    <property type="match status" value="1"/>
</dbReference>
<dbReference type="PROSITE" id="PS50165">
    <property type="entry name" value="UVRC"/>
    <property type="match status" value="1"/>
</dbReference>
<dbReference type="SUPFAM" id="SSF46600">
    <property type="entry name" value="C-terminal UvrC-binding domain of UvrB"/>
    <property type="match status" value="1"/>
</dbReference>
<sequence>MNPELKQKMSNLPKSPGIYLWKDSLNRVIYVGKAINLHRRMHDYFEGAINSYKTHALVQKICDFEIFLVRNNKEALLLEKQFIEKFNPEYNILLLDDKRYPYIKIQKSTKSIDISIERKIYKRGNDVIYFGPFSSGGATEILKLLQREAHYENGLKIINSDPKFWESKFEKIKSLIKFNKDYLSQLKTKMLNAAENMQFEIALDIKKSLIFLEKLVQDQVIELNKYQNVDVFAAKSNLNNIFITVLYYRHGNLIGKDDMTIPIQIDFNETINNFFRVFYKNKIKPDQIIISEQIGQALLLDVIDYNFVIPQKGSYSKILSIAQINLNNYFQQNQHKSESIEQKNYEILKQLSKYTNGMICSNIIAFDNSTLSNENPVGVAVAYTNAMKNKYYYRKFNHSEINSREADVEYMKLTTEKYFKNIDENLLPDLIIADGGKAQINEIHKVLKKLNFNINIIGLVKNDKHKTSKIIDVNGNVQNIEPPSLKNFLTQVQIEVDRFAKEHFWKRKKIFSLESKLQRIKGIGEKYEQKLIEHFRTYSNIYNASIEELERVLPKNLALKIYNKDFLLED</sequence>
<dbReference type="SUPFAM" id="SSF47781">
    <property type="entry name" value="RuvA domain 2-like"/>
    <property type="match status" value="1"/>
</dbReference>
<feature type="domain" description="UVR" evidence="6">
    <location>
        <begin position="180"/>
        <end position="215"/>
    </location>
</feature>
<reference evidence="9 10" key="1">
    <citation type="submission" date="2019-01" db="EMBL/GenBank/DDBJ databases">
        <authorList>
            <consortium name="Pathogen Informatics"/>
        </authorList>
    </citation>
    <scope>NUCLEOTIDE SEQUENCE [LARGE SCALE GENOMIC DNA]</scope>
    <source>
        <strain evidence="9 10">NCTC10122</strain>
    </source>
</reference>
<evidence type="ECO:0000256" key="4">
    <source>
        <dbReference type="ARBA" id="ARBA00022881"/>
    </source>
</evidence>
<dbReference type="Pfam" id="PF14520">
    <property type="entry name" value="HHH_5"/>
    <property type="match status" value="1"/>
</dbReference>
<evidence type="ECO:0000256" key="3">
    <source>
        <dbReference type="ARBA" id="ARBA00022769"/>
    </source>
</evidence>
<gene>
    <name evidence="9" type="primary">uvrC</name>
    <name evidence="9" type="ORF">NCTC10122_00419</name>
</gene>
<evidence type="ECO:0000256" key="5">
    <source>
        <dbReference type="ARBA" id="ARBA00023204"/>
    </source>
</evidence>
<dbReference type="PROSITE" id="PS50151">
    <property type="entry name" value="UVR"/>
    <property type="match status" value="1"/>
</dbReference>
<evidence type="ECO:0000259" key="7">
    <source>
        <dbReference type="PROSITE" id="PS50164"/>
    </source>
</evidence>
<dbReference type="InterPro" id="IPR035901">
    <property type="entry name" value="GIY-YIG_endonuc_sf"/>
</dbReference>
<evidence type="ECO:0000259" key="8">
    <source>
        <dbReference type="PROSITE" id="PS50165"/>
    </source>
</evidence>
<dbReference type="Proteomes" id="UP000290942">
    <property type="component" value="Chromosome"/>
</dbReference>
<evidence type="ECO:0000256" key="1">
    <source>
        <dbReference type="ARBA" id="ARBA00022490"/>
    </source>
</evidence>
<keyword evidence="2" id="KW-0227">DNA damage</keyword>
<organism evidence="9 10">
    <name type="scientific">Mycoplasmopsis bovigenitalium</name>
    <dbReference type="NCBI Taxonomy" id="2112"/>
    <lineage>
        <taxon>Bacteria</taxon>
        <taxon>Bacillati</taxon>
        <taxon>Mycoplasmatota</taxon>
        <taxon>Mycoplasmoidales</taxon>
        <taxon>Metamycoplasmataceae</taxon>
        <taxon>Mycoplasmopsis</taxon>
    </lineage>
</organism>
<dbReference type="GO" id="GO:0009381">
    <property type="term" value="F:excinuclease ABC activity"/>
    <property type="evidence" value="ECO:0007669"/>
    <property type="project" value="InterPro"/>
</dbReference>
<dbReference type="InterPro" id="IPR010994">
    <property type="entry name" value="RuvA_2-like"/>
</dbReference>
<evidence type="ECO:0000313" key="9">
    <source>
        <dbReference type="EMBL" id="VEU60817.1"/>
    </source>
</evidence>